<evidence type="ECO:0000313" key="12">
    <source>
        <dbReference type="Proteomes" id="UP001297600"/>
    </source>
</evidence>
<name>A0ABS9MMU1_9BURK</name>
<evidence type="ECO:0000256" key="3">
    <source>
        <dbReference type="ARBA" id="ARBA00022553"/>
    </source>
</evidence>
<evidence type="ECO:0000256" key="1">
    <source>
        <dbReference type="ARBA" id="ARBA00000085"/>
    </source>
</evidence>
<comment type="caution">
    <text evidence="11">The sequence shown here is derived from an EMBL/GenBank/DDBJ whole genome shotgun (WGS) entry which is preliminary data.</text>
</comment>
<keyword evidence="6" id="KW-0418">Kinase</keyword>
<proteinExistence type="predicted"/>
<keyword evidence="7" id="KW-0067">ATP-binding</keyword>
<evidence type="ECO:0000256" key="5">
    <source>
        <dbReference type="ARBA" id="ARBA00022741"/>
    </source>
</evidence>
<evidence type="ECO:0000256" key="2">
    <source>
        <dbReference type="ARBA" id="ARBA00012438"/>
    </source>
</evidence>
<dbReference type="InterPro" id="IPR003661">
    <property type="entry name" value="HisK_dim/P_dom"/>
</dbReference>
<dbReference type="SUPFAM" id="SSF47384">
    <property type="entry name" value="Homodimeric domain of signal transducing histidine kinase"/>
    <property type="match status" value="1"/>
</dbReference>
<feature type="domain" description="Signal transduction histidine kinase dimerisation/phosphoacceptor" evidence="10">
    <location>
        <begin position="1"/>
        <end position="70"/>
    </location>
</feature>
<dbReference type="CDD" id="cd00082">
    <property type="entry name" value="HisKA"/>
    <property type="match status" value="1"/>
</dbReference>
<comment type="catalytic activity">
    <reaction evidence="1">
        <text>ATP + protein L-histidine = ADP + protein N-phospho-L-histidine.</text>
        <dbReference type="EC" id="2.7.13.3"/>
    </reaction>
</comment>
<accession>A0ABS9MMU1</accession>
<sequence length="229" mass="24701">MGLIASMLAHELRQPLVVITNYAQGLRIRLSRSPVDRGILLSSLDEIEAAGERADEIVEHVRNFVKGRRSSPVELDLGQEVEKMIQTFKRHCSSGIAVSFEASPRLSVRDDPVELGIIYMNLLRNFKEACRKMTVARPAGSRCGSDDTASGPCCASRTTARGSPTRLWSVCKSSAALLPSKVLGWGSASPGSSPKAAGVRWESSATNPGARRETVPLPLSAAYPQGRKN</sequence>
<organism evidence="11 12">
    <name type="scientific">Mesosutterella porci</name>
    <dbReference type="NCBI Taxonomy" id="2915351"/>
    <lineage>
        <taxon>Bacteria</taxon>
        <taxon>Pseudomonadati</taxon>
        <taxon>Pseudomonadota</taxon>
        <taxon>Betaproteobacteria</taxon>
        <taxon>Burkholderiales</taxon>
        <taxon>Sutterellaceae</taxon>
        <taxon>Mesosutterella</taxon>
    </lineage>
</organism>
<keyword evidence="5" id="KW-0547">Nucleotide-binding</keyword>
<feature type="region of interest" description="Disordered" evidence="9">
    <location>
        <begin position="187"/>
        <end position="229"/>
    </location>
</feature>
<evidence type="ECO:0000256" key="7">
    <source>
        <dbReference type="ARBA" id="ARBA00022840"/>
    </source>
</evidence>
<keyword evidence="8" id="KW-0902">Two-component regulatory system</keyword>
<evidence type="ECO:0000259" key="10">
    <source>
        <dbReference type="SMART" id="SM00388"/>
    </source>
</evidence>
<dbReference type="InterPro" id="IPR036097">
    <property type="entry name" value="HisK_dim/P_sf"/>
</dbReference>
<dbReference type="Pfam" id="PF00512">
    <property type="entry name" value="HisKA"/>
    <property type="match status" value="1"/>
</dbReference>
<dbReference type="EMBL" id="JAKNCT010000001">
    <property type="protein sequence ID" value="MCG5029852.1"/>
    <property type="molecule type" value="Genomic_DNA"/>
</dbReference>
<evidence type="ECO:0000256" key="8">
    <source>
        <dbReference type="ARBA" id="ARBA00023012"/>
    </source>
</evidence>
<keyword evidence="3" id="KW-0597">Phosphoprotein</keyword>
<feature type="compositionally biased region" description="Low complexity" evidence="9">
    <location>
        <begin position="187"/>
        <end position="198"/>
    </location>
</feature>
<gene>
    <name evidence="11" type="ORF">MAF45_00065</name>
</gene>
<dbReference type="PANTHER" id="PTHR43065:SF10">
    <property type="entry name" value="PEROXIDE STRESS-ACTIVATED HISTIDINE KINASE MAK3"/>
    <property type="match status" value="1"/>
</dbReference>
<reference evidence="11 12" key="1">
    <citation type="submission" date="2022-02" db="EMBL/GenBank/DDBJ databases">
        <title>Mesosutterella porci, a novel member of the family Sutterellaceae from pig feces.</title>
        <authorList>
            <person name="Wylensek D."/>
            <person name="Clavel T."/>
        </authorList>
    </citation>
    <scope>NUCLEOTIDE SEQUENCE [LARGE SCALE GENOMIC DNA]</scope>
    <source>
        <strain evidence="12">oilRF-744-wt-GAM-9</strain>
    </source>
</reference>
<evidence type="ECO:0000313" key="11">
    <source>
        <dbReference type="EMBL" id="MCG5029852.1"/>
    </source>
</evidence>
<dbReference type="PANTHER" id="PTHR43065">
    <property type="entry name" value="SENSOR HISTIDINE KINASE"/>
    <property type="match status" value="1"/>
</dbReference>
<dbReference type="EC" id="2.7.13.3" evidence="2"/>
<dbReference type="Gene3D" id="1.10.287.130">
    <property type="match status" value="1"/>
</dbReference>
<evidence type="ECO:0000256" key="9">
    <source>
        <dbReference type="SAM" id="MobiDB-lite"/>
    </source>
</evidence>
<evidence type="ECO:0000256" key="4">
    <source>
        <dbReference type="ARBA" id="ARBA00022679"/>
    </source>
</evidence>
<keyword evidence="12" id="KW-1185">Reference proteome</keyword>
<protein>
    <recommendedName>
        <fullName evidence="2">histidine kinase</fullName>
        <ecNumber evidence="2">2.7.13.3</ecNumber>
    </recommendedName>
</protein>
<dbReference type="Proteomes" id="UP001297600">
    <property type="component" value="Unassembled WGS sequence"/>
</dbReference>
<evidence type="ECO:0000256" key="6">
    <source>
        <dbReference type="ARBA" id="ARBA00022777"/>
    </source>
</evidence>
<dbReference type="SMART" id="SM00388">
    <property type="entry name" value="HisKA"/>
    <property type="match status" value="1"/>
</dbReference>
<keyword evidence="4" id="KW-0808">Transferase</keyword>